<name>A0A1G1VAX0_9BACT</name>
<dbReference type="EMBL" id="MHCA01000015">
    <property type="protein sequence ID" value="OGY12417.1"/>
    <property type="molecule type" value="Genomic_DNA"/>
</dbReference>
<comment type="caution">
    <text evidence="1">The sequence shown here is derived from an EMBL/GenBank/DDBJ whole genome shotgun (WGS) entry which is preliminary data.</text>
</comment>
<sequence>MRIKARIVCGIKERTFGLVGKKKPYPLLIQTRFGIHTFFLKFPIDVAVLDKNNRIVKLRQNLAPNRIFVWNPKYDKVLELPEGTVKKFHLTRGLCVNKV</sequence>
<proteinExistence type="predicted"/>
<evidence type="ECO:0000313" key="2">
    <source>
        <dbReference type="Proteomes" id="UP000178272"/>
    </source>
</evidence>
<dbReference type="InterPro" id="IPR038695">
    <property type="entry name" value="Saro_0823-like_sf"/>
</dbReference>
<gene>
    <name evidence="1" type="ORF">A3F61_02915</name>
</gene>
<dbReference type="InterPro" id="IPR003795">
    <property type="entry name" value="DUF192"/>
</dbReference>
<reference evidence="1 2" key="1">
    <citation type="journal article" date="2016" name="Nat. Commun.">
        <title>Thousands of microbial genomes shed light on interconnected biogeochemical processes in an aquifer system.</title>
        <authorList>
            <person name="Anantharaman K."/>
            <person name="Brown C.T."/>
            <person name="Hug L.A."/>
            <person name="Sharon I."/>
            <person name="Castelle C.J."/>
            <person name="Probst A.J."/>
            <person name="Thomas B.C."/>
            <person name="Singh A."/>
            <person name="Wilkins M.J."/>
            <person name="Karaoz U."/>
            <person name="Brodie E.L."/>
            <person name="Williams K.H."/>
            <person name="Hubbard S.S."/>
            <person name="Banfield J.F."/>
        </authorList>
    </citation>
    <scope>NUCLEOTIDE SEQUENCE [LARGE SCALE GENOMIC DNA]</scope>
</reference>
<dbReference type="STRING" id="1797517.A3F61_02915"/>
<evidence type="ECO:0000313" key="1">
    <source>
        <dbReference type="EMBL" id="OGY12417.1"/>
    </source>
</evidence>
<dbReference type="Proteomes" id="UP000178272">
    <property type="component" value="Unassembled WGS sequence"/>
</dbReference>
<evidence type="ECO:0008006" key="3">
    <source>
        <dbReference type="Google" id="ProtNLM"/>
    </source>
</evidence>
<dbReference type="Gene3D" id="2.60.120.1140">
    <property type="entry name" value="Protein of unknown function DUF192"/>
    <property type="match status" value="1"/>
</dbReference>
<accession>A0A1G1VAX0</accession>
<dbReference type="Pfam" id="PF02643">
    <property type="entry name" value="DUF192"/>
    <property type="match status" value="1"/>
</dbReference>
<dbReference type="AlphaFoldDB" id="A0A1G1VAX0"/>
<organism evidence="1 2">
    <name type="scientific">Candidatus Blackburnbacteria bacterium RIFCSPHIGHO2_12_FULL_41_13b</name>
    <dbReference type="NCBI Taxonomy" id="1797517"/>
    <lineage>
        <taxon>Bacteria</taxon>
        <taxon>Candidatus Blackburniibacteriota</taxon>
    </lineage>
</organism>
<protein>
    <recommendedName>
        <fullName evidence="3">DUF192 domain-containing protein</fullName>
    </recommendedName>
</protein>